<gene>
    <name evidence="1" type="ORF">RUMOBE_02583</name>
</gene>
<dbReference type="Proteomes" id="UP000006002">
    <property type="component" value="Unassembled WGS sequence"/>
</dbReference>
<evidence type="ECO:0000313" key="1">
    <source>
        <dbReference type="EMBL" id="EDM86927.1"/>
    </source>
</evidence>
<evidence type="ECO:0000313" key="2">
    <source>
        <dbReference type="Proteomes" id="UP000006002"/>
    </source>
</evidence>
<reference evidence="1 2" key="2">
    <citation type="submission" date="2007-04" db="EMBL/GenBank/DDBJ databases">
        <title>Draft genome sequence of Ruminococcus obeum (ATCC 29174).</title>
        <authorList>
            <person name="Sudarsanam P."/>
            <person name="Ley R."/>
            <person name="Guruge J."/>
            <person name="Turnbaugh P.J."/>
            <person name="Mahowald M."/>
            <person name="Liep D."/>
            <person name="Gordon J."/>
        </authorList>
    </citation>
    <scope>NUCLEOTIDE SEQUENCE [LARGE SCALE GENOMIC DNA]</scope>
    <source>
        <strain evidence="1 2">ATCC 29174</strain>
    </source>
</reference>
<reference evidence="1 2" key="1">
    <citation type="submission" date="2007-03" db="EMBL/GenBank/DDBJ databases">
        <authorList>
            <person name="Fulton L."/>
            <person name="Clifton S."/>
            <person name="Fulton B."/>
            <person name="Xu J."/>
            <person name="Minx P."/>
            <person name="Pepin K.H."/>
            <person name="Johnson M."/>
            <person name="Thiruvilangam P."/>
            <person name="Bhonagiri V."/>
            <person name="Nash W.E."/>
            <person name="Mardis E.R."/>
            <person name="Wilson R.K."/>
        </authorList>
    </citation>
    <scope>NUCLEOTIDE SEQUENCE [LARGE SCALE GENOMIC DNA]</scope>
    <source>
        <strain evidence="1 2">ATCC 29174</strain>
    </source>
</reference>
<accession>A5ZUA0</accession>
<sequence length="30" mass="3680">MKTYDKQCIIGIMDESKEIKTDEEFKWKEI</sequence>
<dbReference type="AlphaFoldDB" id="A5ZUA0"/>
<dbReference type="HOGENOM" id="CLU_3402327_0_0_9"/>
<comment type="caution">
    <text evidence="1">The sequence shown here is derived from an EMBL/GenBank/DDBJ whole genome shotgun (WGS) entry which is preliminary data.</text>
</comment>
<proteinExistence type="predicted"/>
<dbReference type="EMBL" id="AAVO02000011">
    <property type="protein sequence ID" value="EDM86927.1"/>
    <property type="molecule type" value="Genomic_DNA"/>
</dbReference>
<protein>
    <submittedName>
        <fullName evidence="1">Uncharacterized protein</fullName>
    </submittedName>
</protein>
<name>A5ZUA0_9FIRM</name>
<organism evidence="1 2">
    <name type="scientific">Blautia obeum ATCC 29174</name>
    <dbReference type="NCBI Taxonomy" id="411459"/>
    <lineage>
        <taxon>Bacteria</taxon>
        <taxon>Bacillati</taxon>
        <taxon>Bacillota</taxon>
        <taxon>Clostridia</taxon>
        <taxon>Lachnospirales</taxon>
        <taxon>Lachnospiraceae</taxon>
        <taxon>Blautia</taxon>
    </lineage>
</organism>